<dbReference type="GO" id="GO:0006397">
    <property type="term" value="P:mRNA processing"/>
    <property type="evidence" value="ECO:0007669"/>
    <property type="project" value="UniProtKB-KW"/>
</dbReference>
<keyword evidence="4" id="KW-0378">Hydrolase</keyword>
<dbReference type="GO" id="GO:0003723">
    <property type="term" value="F:RNA binding"/>
    <property type="evidence" value="ECO:0007669"/>
    <property type="project" value="TreeGrafter"/>
</dbReference>
<dbReference type="GO" id="GO:0005524">
    <property type="term" value="F:ATP binding"/>
    <property type="evidence" value="ECO:0007669"/>
    <property type="project" value="UniProtKB-KW"/>
</dbReference>
<proteinExistence type="predicted"/>
<dbReference type="OrthoDB" id="10253254at2759"/>
<reference evidence="10" key="2">
    <citation type="journal article" date="2023" name="Int. J. Mol. Sci.">
        <title>De Novo Assembly and Annotation of 11 Diverse Shrub Willow (Salix) Genomes Reveals Novel Gene Organization in Sex-Linked Regions.</title>
        <authorList>
            <person name="Hyden B."/>
            <person name="Feng K."/>
            <person name="Yates T.B."/>
            <person name="Jawdy S."/>
            <person name="Cereghino C."/>
            <person name="Smart L.B."/>
            <person name="Muchero W."/>
        </authorList>
    </citation>
    <scope>NUCLEOTIDE SEQUENCE</scope>
    <source>
        <tissue evidence="10">Shoot tip</tissue>
    </source>
</reference>
<evidence type="ECO:0000256" key="3">
    <source>
        <dbReference type="ARBA" id="ARBA00022741"/>
    </source>
</evidence>
<sequence>MGTERKRKVSLFDVVDETSVSAKSVKSNGAMSNINNGGSSLINRWNGKPYSQRYYDILEKRKNLPVWHQKEEFLQVLKKNQVIILVGETGSGKTTQIPQFVLEAVDLESLDKRRKMMIACTQPRRVAAMSVSRRVAEEMDVTIGEEVGYSIRFEDCSSARTVLKYLTDGMLLREAMTDPLLERYKVVILDEAHERTLSTDVLFGLLKEVLKNRPDLKLVVMRCLQKNNKRSWKFRGPSGASESGASIFYASTSHATKNIRSCSSSTSGGWPFWKEDCGVNKHCRNFFDYRWY</sequence>
<keyword evidence="2" id="KW-0507">mRNA processing</keyword>
<evidence type="ECO:0000259" key="9">
    <source>
        <dbReference type="PROSITE" id="PS51192"/>
    </source>
</evidence>
<dbReference type="EMBL" id="JAPFFK010000019">
    <property type="protein sequence ID" value="KAJ6686738.1"/>
    <property type="molecule type" value="Genomic_DNA"/>
</dbReference>
<evidence type="ECO:0000256" key="7">
    <source>
        <dbReference type="ARBA" id="ARBA00023187"/>
    </source>
</evidence>
<dbReference type="PANTHER" id="PTHR18934:SF109">
    <property type="entry name" value="ATP-DEPENDENT RNA HELICASE DHX15 HOMOLOG"/>
    <property type="match status" value="1"/>
</dbReference>
<evidence type="ECO:0000313" key="10">
    <source>
        <dbReference type="EMBL" id="KAJ6686738.1"/>
    </source>
</evidence>
<evidence type="ECO:0000256" key="8">
    <source>
        <dbReference type="ARBA" id="ARBA00047984"/>
    </source>
</evidence>
<dbReference type="CDD" id="cd17973">
    <property type="entry name" value="DEXHc_DHX15"/>
    <property type="match status" value="1"/>
</dbReference>
<dbReference type="AlphaFoldDB" id="A0A9Q0PED2"/>
<evidence type="ECO:0000256" key="4">
    <source>
        <dbReference type="ARBA" id="ARBA00022801"/>
    </source>
</evidence>
<feature type="non-terminal residue" evidence="10">
    <location>
        <position position="292"/>
    </location>
</feature>
<dbReference type="GO" id="GO:0008380">
    <property type="term" value="P:RNA splicing"/>
    <property type="evidence" value="ECO:0007669"/>
    <property type="project" value="UniProtKB-KW"/>
</dbReference>
<evidence type="ECO:0000256" key="2">
    <source>
        <dbReference type="ARBA" id="ARBA00022664"/>
    </source>
</evidence>
<dbReference type="FunFam" id="3.40.50.300:FF:000615">
    <property type="entry name" value="pre-mRNA-splicing factor ATP-dependent RNA helicase DEAH7"/>
    <property type="match status" value="1"/>
</dbReference>
<dbReference type="GO" id="GO:0003724">
    <property type="term" value="F:RNA helicase activity"/>
    <property type="evidence" value="ECO:0007669"/>
    <property type="project" value="UniProtKB-EC"/>
</dbReference>
<dbReference type="Proteomes" id="UP001151532">
    <property type="component" value="Chromosome 2"/>
</dbReference>
<dbReference type="InterPro" id="IPR049945">
    <property type="entry name" value="AAA_22"/>
</dbReference>
<dbReference type="InterPro" id="IPR027417">
    <property type="entry name" value="P-loop_NTPase"/>
</dbReference>
<evidence type="ECO:0000256" key="1">
    <source>
        <dbReference type="ARBA" id="ARBA00012552"/>
    </source>
</evidence>
<keyword evidence="11" id="KW-1185">Reference proteome</keyword>
<dbReference type="EC" id="3.6.4.13" evidence="1"/>
<dbReference type="Gene3D" id="3.40.50.300">
    <property type="entry name" value="P-loop containing nucleotide triphosphate hydrolases"/>
    <property type="match status" value="1"/>
</dbReference>
<keyword evidence="6" id="KW-0067">ATP-binding</keyword>
<organism evidence="10 11">
    <name type="scientific">Salix purpurea</name>
    <name type="common">Purple osier willow</name>
    <dbReference type="NCBI Taxonomy" id="77065"/>
    <lineage>
        <taxon>Eukaryota</taxon>
        <taxon>Viridiplantae</taxon>
        <taxon>Streptophyta</taxon>
        <taxon>Embryophyta</taxon>
        <taxon>Tracheophyta</taxon>
        <taxon>Spermatophyta</taxon>
        <taxon>Magnoliopsida</taxon>
        <taxon>eudicotyledons</taxon>
        <taxon>Gunneridae</taxon>
        <taxon>Pentapetalae</taxon>
        <taxon>rosids</taxon>
        <taxon>fabids</taxon>
        <taxon>Malpighiales</taxon>
        <taxon>Salicaceae</taxon>
        <taxon>Saliceae</taxon>
        <taxon>Salix</taxon>
    </lineage>
</organism>
<keyword evidence="7" id="KW-0508">mRNA splicing</keyword>
<name>A0A9Q0PED2_SALPP</name>
<dbReference type="InterPro" id="IPR044756">
    <property type="entry name" value="DHX15_DEXHc"/>
</dbReference>
<dbReference type="SMART" id="SM00487">
    <property type="entry name" value="DEXDc"/>
    <property type="match status" value="1"/>
</dbReference>
<comment type="caution">
    <text evidence="10">The sequence shown here is derived from an EMBL/GenBank/DDBJ whole genome shotgun (WGS) entry which is preliminary data.</text>
</comment>
<dbReference type="SUPFAM" id="SSF52540">
    <property type="entry name" value="P-loop containing nucleoside triphosphate hydrolases"/>
    <property type="match status" value="1"/>
</dbReference>
<dbReference type="PROSITE" id="PS51192">
    <property type="entry name" value="HELICASE_ATP_BIND_1"/>
    <property type="match status" value="1"/>
</dbReference>
<accession>A0A9Q0PED2</accession>
<feature type="domain" description="Helicase ATP-binding" evidence="9">
    <location>
        <begin position="74"/>
        <end position="221"/>
    </location>
</feature>
<evidence type="ECO:0000313" key="11">
    <source>
        <dbReference type="Proteomes" id="UP001151532"/>
    </source>
</evidence>
<dbReference type="GO" id="GO:0016887">
    <property type="term" value="F:ATP hydrolysis activity"/>
    <property type="evidence" value="ECO:0007669"/>
    <property type="project" value="InterPro"/>
</dbReference>
<reference evidence="10" key="1">
    <citation type="submission" date="2022-11" db="EMBL/GenBank/DDBJ databases">
        <authorList>
            <person name="Hyden B.L."/>
            <person name="Feng K."/>
            <person name="Yates T."/>
            <person name="Jawdy S."/>
            <person name="Smart L.B."/>
            <person name="Muchero W."/>
        </authorList>
    </citation>
    <scope>NUCLEOTIDE SEQUENCE</scope>
    <source>
        <tissue evidence="10">Shoot tip</tissue>
    </source>
</reference>
<comment type="catalytic activity">
    <reaction evidence="8">
        <text>ATP + H2O = ADP + phosphate + H(+)</text>
        <dbReference type="Rhea" id="RHEA:13065"/>
        <dbReference type="ChEBI" id="CHEBI:15377"/>
        <dbReference type="ChEBI" id="CHEBI:15378"/>
        <dbReference type="ChEBI" id="CHEBI:30616"/>
        <dbReference type="ChEBI" id="CHEBI:43474"/>
        <dbReference type="ChEBI" id="CHEBI:456216"/>
        <dbReference type="EC" id="3.6.4.13"/>
    </reaction>
</comment>
<evidence type="ECO:0000256" key="6">
    <source>
        <dbReference type="ARBA" id="ARBA00022840"/>
    </source>
</evidence>
<dbReference type="Pfam" id="PF13401">
    <property type="entry name" value="AAA_22"/>
    <property type="match status" value="1"/>
</dbReference>
<keyword evidence="3" id="KW-0547">Nucleotide-binding</keyword>
<keyword evidence="5 10" id="KW-0347">Helicase</keyword>
<dbReference type="InterPro" id="IPR014001">
    <property type="entry name" value="Helicase_ATP-bd"/>
</dbReference>
<evidence type="ECO:0000256" key="5">
    <source>
        <dbReference type="ARBA" id="ARBA00022806"/>
    </source>
</evidence>
<dbReference type="PANTHER" id="PTHR18934">
    <property type="entry name" value="ATP-DEPENDENT RNA HELICASE"/>
    <property type="match status" value="1"/>
</dbReference>
<gene>
    <name evidence="10" type="ORF">OIU79_016486</name>
</gene>
<protein>
    <recommendedName>
        <fullName evidence="1">RNA helicase</fullName>
        <ecNumber evidence="1">3.6.4.13</ecNumber>
    </recommendedName>
</protein>